<gene>
    <name evidence="4" type="ORF">SDC9_40062</name>
</gene>
<evidence type="ECO:0000256" key="1">
    <source>
        <dbReference type="ARBA" id="ARBA00023125"/>
    </source>
</evidence>
<accession>A0A644VR68</accession>
<dbReference type="AlphaFoldDB" id="A0A644VR68"/>
<dbReference type="SMART" id="SM00342">
    <property type="entry name" value="HTH_ARAC"/>
    <property type="match status" value="1"/>
</dbReference>
<feature type="domain" description="HTH araC/xylS-type" evidence="3">
    <location>
        <begin position="272"/>
        <end position="378"/>
    </location>
</feature>
<feature type="transmembrane region" description="Helical" evidence="2">
    <location>
        <begin position="222"/>
        <end position="240"/>
    </location>
</feature>
<feature type="transmembrane region" description="Helical" evidence="2">
    <location>
        <begin position="66"/>
        <end position="85"/>
    </location>
</feature>
<keyword evidence="2" id="KW-1133">Transmembrane helix</keyword>
<feature type="transmembrane region" description="Helical" evidence="2">
    <location>
        <begin position="97"/>
        <end position="120"/>
    </location>
</feature>
<dbReference type="GO" id="GO:0043565">
    <property type="term" value="F:sequence-specific DNA binding"/>
    <property type="evidence" value="ECO:0007669"/>
    <property type="project" value="InterPro"/>
</dbReference>
<dbReference type="InterPro" id="IPR018060">
    <property type="entry name" value="HTH_AraC"/>
</dbReference>
<feature type="transmembrane region" description="Helical" evidence="2">
    <location>
        <begin position="35"/>
        <end position="54"/>
    </location>
</feature>
<evidence type="ECO:0000259" key="3">
    <source>
        <dbReference type="PROSITE" id="PS01124"/>
    </source>
</evidence>
<feature type="transmembrane region" description="Helical" evidence="2">
    <location>
        <begin position="6"/>
        <end position="23"/>
    </location>
</feature>
<dbReference type="PROSITE" id="PS01124">
    <property type="entry name" value="HTH_ARAC_FAMILY_2"/>
    <property type="match status" value="1"/>
</dbReference>
<dbReference type="Gene3D" id="1.10.10.60">
    <property type="entry name" value="Homeodomain-like"/>
    <property type="match status" value="2"/>
</dbReference>
<keyword evidence="1" id="KW-0238">DNA-binding</keyword>
<name>A0A644VR68_9ZZZZ</name>
<comment type="caution">
    <text evidence="4">The sequence shown here is derived from an EMBL/GenBank/DDBJ whole genome shotgun (WGS) entry which is preliminary data.</text>
</comment>
<feature type="transmembrane region" description="Helical" evidence="2">
    <location>
        <begin position="191"/>
        <end position="210"/>
    </location>
</feature>
<proteinExistence type="predicted"/>
<reference evidence="4" key="1">
    <citation type="submission" date="2019-08" db="EMBL/GenBank/DDBJ databases">
        <authorList>
            <person name="Kucharzyk K."/>
            <person name="Murdoch R.W."/>
            <person name="Higgins S."/>
            <person name="Loffler F."/>
        </authorList>
    </citation>
    <scope>NUCLEOTIDE SEQUENCE</scope>
</reference>
<evidence type="ECO:0000256" key="2">
    <source>
        <dbReference type="SAM" id="Phobius"/>
    </source>
</evidence>
<dbReference type="EMBL" id="VSSQ01000408">
    <property type="protein sequence ID" value="MPL93914.1"/>
    <property type="molecule type" value="Genomic_DNA"/>
</dbReference>
<keyword evidence="2" id="KW-0812">Transmembrane</keyword>
<organism evidence="4">
    <name type="scientific">bioreactor metagenome</name>
    <dbReference type="NCBI Taxonomy" id="1076179"/>
    <lineage>
        <taxon>unclassified sequences</taxon>
        <taxon>metagenomes</taxon>
        <taxon>ecological metagenomes</taxon>
    </lineage>
</organism>
<dbReference type="PANTHER" id="PTHR43280:SF29">
    <property type="entry name" value="ARAC-FAMILY TRANSCRIPTIONAL REGULATOR"/>
    <property type="match status" value="1"/>
</dbReference>
<dbReference type="GO" id="GO:0003700">
    <property type="term" value="F:DNA-binding transcription factor activity"/>
    <property type="evidence" value="ECO:0007669"/>
    <property type="project" value="InterPro"/>
</dbReference>
<protein>
    <recommendedName>
        <fullName evidence="3">HTH araC/xylS-type domain-containing protein</fullName>
    </recommendedName>
</protein>
<dbReference type="PANTHER" id="PTHR43280">
    <property type="entry name" value="ARAC-FAMILY TRANSCRIPTIONAL REGULATOR"/>
    <property type="match status" value="1"/>
</dbReference>
<feature type="transmembrane region" description="Helical" evidence="2">
    <location>
        <begin position="140"/>
        <end position="161"/>
    </location>
</feature>
<keyword evidence="2" id="KW-0472">Membrane</keyword>
<dbReference type="Pfam" id="PF12833">
    <property type="entry name" value="HTH_18"/>
    <property type="match status" value="1"/>
</dbReference>
<evidence type="ECO:0000313" key="4">
    <source>
        <dbReference type="EMBL" id="MPL93914.1"/>
    </source>
</evidence>
<sequence>MIKTILLLNPVYVTLFWAILLNIPGRNVSPARTFLGKFMIFAGIVYFSHFVFYYPLKKIYPYIDPLYQFSSLIVYPMYYIYLRLLTIDEKFSWSIHWKFLLVPVVLVLLYTSGILIGGFADFKIWIFEKSITQASPALKFVRFILFSMRFLFIVQVLFLMIESSRLLKQYASKAEQFYSDIEDGKNINVKILNLSMILTGICSITIASLGRDFFKKDPTLTGFASIIFSGLLFIVGYMGYKQKSVYQLTPILQEEPESPTHEEQVQLEISGNILINKIKDLFEKQKIYLNESLTIVDLANITGTNRTYISHIINQHYQQNFCTFVNNFRVEEVKRVILKDPSATNQILAEKCGFSSADSLKRVIKNMTGMSVTELKNSLLKK</sequence>